<feature type="transmembrane region" description="Helical" evidence="1">
    <location>
        <begin position="192"/>
        <end position="209"/>
    </location>
</feature>
<dbReference type="EMBL" id="WHUW01000018">
    <property type="protein sequence ID" value="KAF8437599.1"/>
    <property type="molecule type" value="Genomic_DNA"/>
</dbReference>
<feature type="domain" description="Mitochondrial adapter protein MCP1 transmembrane" evidence="2">
    <location>
        <begin position="110"/>
        <end position="188"/>
    </location>
</feature>
<gene>
    <name evidence="3" type="ORF">L210DRAFT_3482594</name>
</gene>
<keyword evidence="4" id="KW-1185">Reference proteome</keyword>
<organism evidence="3 4">
    <name type="scientific">Boletus edulis BED1</name>
    <dbReference type="NCBI Taxonomy" id="1328754"/>
    <lineage>
        <taxon>Eukaryota</taxon>
        <taxon>Fungi</taxon>
        <taxon>Dikarya</taxon>
        <taxon>Basidiomycota</taxon>
        <taxon>Agaricomycotina</taxon>
        <taxon>Agaricomycetes</taxon>
        <taxon>Agaricomycetidae</taxon>
        <taxon>Boletales</taxon>
        <taxon>Boletineae</taxon>
        <taxon>Boletaceae</taxon>
        <taxon>Boletoideae</taxon>
        <taxon>Boletus</taxon>
    </lineage>
</organism>
<keyword evidence="1" id="KW-1133">Transmembrane helix</keyword>
<feature type="transmembrane region" description="Helical" evidence="1">
    <location>
        <begin position="67"/>
        <end position="86"/>
    </location>
</feature>
<proteinExistence type="predicted"/>
<dbReference type="Pfam" id="PF07950">
    <property type="entry name" value="MCP1_TM"/>
    <property type="match status" value="1"/>
</dbReference>
<sequence length="235" mass="25574">MNPGDRSRNTSTSILTKFTRASAPFISTFLLVHLSAPLLANVGGSSLSSNAMLLGREYYQTPFGEKYLLLTPLAIHVASGLAHRLLTPSSKQPRKATSTLSLAAYSALIFVPIHFFTHRLAPTNTSPPIFAVGPAELDYEFVKTGLSRFPWCSWALYAGLVVSVVVHAVEGVNILCTTWFGTTRLSSRIRKLVAGAAAVPVMLGLWTLSREPLMALSSTVERYAACLTTLWVYRV</sequence>
<reference evidence="3" key="2">
    <citation type="journal article" date="2020" name="Nat. Commun.">
        <title>Large-scale genome sequencing of mycorrhizal fungi provides insights into the early evolution of symbiotic traits.</title>
        <authorList>
            <person name="Miyauchi S."/>
            <person name="Kiss E."/>
            <person name="Kuo A."/>
            <person name="Drula E."/>
            <person name="Kohler A."/>
            <person name="Sanchez-Garcia M."/>
            <person name="Morin E."/>
            <person name="Andreopoulos B."/>
            <person name="Barry K.W."/>
            <person name="Bonito G."/>
            <person name="Buee M."/>
            <person name="Carver A."/>
            <person name="Chen C."/>
            <person name="Cichocki N."/>
            <person name="Clum A."/>
            <person name="Culley D."/>
            <person name="Crous P.W."/>
            <person name="Fauchery L."/>
            <person name="Girlanda M."/>
            <person name="Hayes R.D."/>
            <person name="Keri Z."/>
            <person name="LaButti K."/>
            <person name="Lipzen A."/>
            <person name="Lombard V."/>
            <person name="Magnuson J."/>
            <person name="Maillard F."/>
            <person name="Murat C."/>
            <person name="Nolan M."/>
            <person name="Ohm R.A."/>
            <person name="Pangilinan J."/>
            <person name="Pereira M.F."/>
            <person name="Perotto S."/>
            <person name="Peter M."/>
            <person name="Pfister S."/>
            <person name="Riley R."/>
            <person name="Sitrit Y."/>
            <person name="Stielow J.B."/>
            <person name="Szollosi G."/>
            <person name="Zifcakova L."/>
            <person name="Stursova M."/>
            <person name="Spatafora J.W."/>
            <person name="Tedersoo L."/>
            <person name="Vaario L.M."/>
            <person name="Yamada A."/>
            <person name="Yan M."/>
            <person name="Wang P."/>
            <person name="Xu J."/>
            <person name="Bruns T."/>
            <person name="Baldrian P."/>
            <person name="Vilgalys R."/>
            <person name="Dunand C."/>
            <person name="Henrissat B."/>
            <person name="Grigoriev I.V."/>
            <person name="Hibbett D."/>
            <person name="Nagy L.G."/>
            <person name="Martin F.M."/>
        </authorList>
    </citation>
    <scope>NUCLEOTIDE SEQUENCE</scope>
    <source>
        <strain evidence="3">BED1</strain>
    </source>
</reference>
<reference evidence="3" key="1">
    <citation type="submission" date="2019-10" db="EMBL/GenBank/DDBJ databases">
        <authorList>
            <consortium name="DOE Joint Genome Institute"/>
            <person name="Kuo A."/>
            <person name="Miyauchi S."/>
            <person name="Kiss E."/>
            <person name="Drula E."/>
            <person name="Kohler A."/>
            <person name="Sanchez-Garcia M."/>
            <person name="Andreopoulos B."/>
            <person name="Barry K.W."/>
            <person name="Bonito G."/>
            <person name="Buee M."/>
            <person name="Carver A."/>
            <person name="Chen C."/>
            <person name="Cichocki N."/>
            <person name="Clum A."/>
            <person name="Culley D."/>
            <person name="Crous P.W."/>
            <person name="Fauchery L."/>
            <person name="Girlanda M."/>
            <person name="Hayes R."/>
            <person name="Keri Z."/>
            <person name="LaButti K."/>
            <person name="Lipzen A."/>
            <person name="Lombard V."/>
            <person name="Magnuson J."/>
            <person name="Maillard F."/>
            <person name="Morin E."/>
            <person name="Murat C."/>
            <person name="Nolan M."/>
            <person name="Ohm R."/>
            <person name="Pangilinan J."/>
            <person name="Pereira M."/>
            <person name="Perotto S."/>
            <person name="Peter M."/>
            <person name="Riley R."/>
            <person name="Sitrit Y."/>
            <person name="Stielow B."/>
            <person name="Szollosi G."/>
            <person name="Zifcakova L."/>
            <person name="Stursova M."/>
            <person name="Spatafora J.W."/>
            <person name="Tedersoo L."/>
            <person name="Vaario L.-M."/>
            <person name="Yamada A."/>
            <person name="Yan M."/>
            <person name="Wang P."/>
            <person name="Xu J."/>
            <person name="Bruns T."/>
            <person name="Baldrian P."/>
            <person name="Vilgalys R."/>
            <person name="Henrissat B."/>
            <person name="Grigoriev I.V."/>
            <person name="Hibbett D."/>
            <person name="Nagy L.G."/>
            <person name="Martin F.M."/>
        </authorList>
    </citation>
    <scope>NUCLEOTIDE SEQUENCE</scope>
    <source>
        <strain evidence="3">BED1</strain>
    </source>
</reference>
<dbReference type="AlphaFoldDB" id="A0AAD4BRN5"/>
<dbReference type="GO" id="GO:0055088">
    <property type="term" value="P:lipid homeostasis"/>
    <property type="evidence" value="ECO:0007669"/>
    <property type="project" value="InterPro"/>
</dbReference>
<evidence type="ECO:0000313" key="4">
    <source>
        <dbReference type="Proteomes" id="UP001194468"/>
    </source>
</evidence>
<evidence type="ECO:0000256" key="1">
    <source>
        <dbReference type="SAM" id="Phobius"/>
    </source>
</evidence>
<keyword evidence="1" id="KW-0472">Membrane</keyword>
<dbReference type="InterPro" id="IPR034804">
    <property type="entry name" value="SQR/QFR_C/D"/>
</dbReference>
<evidence type="ECO:0000259" key="2">
    <source>
        <dbReference type="Pfam" id="PF07950"/>
    </source>
</evidence>
<evidence type="ECO:0000313" key="3">
    <source>
        <dbReference type="EMBL" id="KAF8437599.1"/>
    </source>
</evidence>
<keyword evidence="1" id="KW-0812">Transmembrane</keyword>
<dbReference type="InterPro" id="IPR012472">
    <property type="entry name" value="MCP1_TM"/>
</dbReference>
<feature type="transmembrane region" description="Helical" evidence="1">
    <location>
        <begin position="98"/>
        <end position="117"/>
    </location>
</feature>
<feature type="transmembrane region" description="Helical" evidence="1">
    <location>
        <begin position="154"/>
        <end position="180"/>
    </location>
</feature>
<feature type="transmembrane region" description="Helical" evidence="1">
    <location>
        <begin position="21"/>
        <end position="47"/>
    </location>
</feature>
<dbReference type="GO" id="GO:0016020">
    <property type="term" value="C:membrane"/>
    <property type="evidence" value="ECO:0007669"/>
    <property type="project" value="InterPro"/>
</dbReference>
<accession>A0AAD4BRN5</accession>
<dbReference type="InterPro" id="IPR039960">
    <property type="entry name" value="MCP1"/>
</dbReference>
<comment type="caution">
    <text evidence="3">The sequence shown here is derived from an EMBL/GenBank/DDBJ whole genome shotgun (WGS) entry which is preliminary data.</text>
</comment>
<dbReference type="SUPFAM" id="SSF81343">
    <property type="entry name" value="Fumarate reductase respiratory complex transmembrane subunits"/>
    <property type="match status" value="1"/>
</dbReference>
<dbReference type="Gene3D" id="1.20.1300.10">
    <property type="entry name" value="Fumarate reductase/succinate dehydrogenase, transmembrane subunit"/>
    <property type="match status" value="1"/>
</dbReference>
<name>A0AAD4BRN5_BOLED</name>
<dbReference type="PANTHER" id="PTHR38409:SF1">
    <property type="entry name" value="MITOCHONDRIAL ADAPTER PROTEIN MCP1"/>
    <property type="match status" value="1"/>
</dbReference>
<protein>
    <recommendedName>
        <fullName evidence="2">Mitochondrial adapter protein MCP1 transmembrane domain-containing protein</fullName>
    </recommendedName>
</protein>
<dbReference type="PANTHER" id="PTHR38409">
    <property type="entry name" value="MDM10-COMPLEMENTING PROTEIN 1"/>
    <property type="match status" value="1"/>
</dbReference>
<dbReference type="Proteomes" id="UP001194468">
    <property type="component" value="Unassembled WGS sequence"/>
</dbReference>